<sequence>MWDKIAAIGKALNDEGVIIHNSFFYTNEIEAFDREGAIIELLRQQLTNHKGGEFPALELDKKGKMYVRGKQDTKDRSKPRKYIVTNNQLTDFAINTLVRSYETFLCRTPYVIKEGNMASLIGKTVNGSFKHIELFKGTSFFVFMIKNDHISVLVKCA</sequence>
<evidence type="ECO:0000313" key="2">
    <source>
        <dbReference type="WBParaSite" id="PDA_v2.g17795.t1"/>
    </source>
</evidence>
<dbReference type="WBParaSite" id="PDA_v2.g17795.t1">
    <property type="protein sequence ID" value="PDA_v2.g17795.t1"/>
    <property type="gene ID" value="PDA_v2.g17795"/>
</dbReference>
<evidence type="ECO:0000313" key="1">
    <source>
        <dbReference type="Proteomes" id="UP000887578"/>
    </source>
</evidence>
<proteinExistence type="predicted"/>
<name>A0A914PP42_9BILA</name>
<dbReference type="AlphaFoldDB" id="A0A914PP42"/>
<protein>
    <submittedName>
        <fullName evidence="2">Uncharacterized protein</fullName>
    </submittedName>
</protein>
<reference evidence="2" key="1">
    <citation type="submission" date="2022-11" db="UniProtKB">
        <authorList>
            <consortium name="WormBaseParasite"/>
        </authorList>
    </citation>
    <scope>IDENTIFICATION</scope>
</reference>
<accession>A0A914PP42</accession>
<keyword evidence="1" id="KW-1185">Reference proteome</keyword>
<dbReference type="Proteomes" id="UP000887578">
    <property type="component" value="Unplaced"/>
</dbReference>
<organism evidence="1 2">
    <name type="scientific">Panagrolaimus davidi</name>
    <dbReference type="NCBI Taxonomy" id="227884"/>
    <lineage>
        <taxon>Eukaryota</taxon>
        <taxon>Metazoa</taxon>
        <taxon>Ecdysozoa</taxon>
        <taxon>Nematoda</taxon>
        <taxon>Chromadorea</taxon>
        <taxon>Rhabditida</taxon>
        <taxon>Tylenchina</taxon>
        <taxon>Panagrolaimomorpha</taxon>
        <taxon>Panagrolaimoidea</taxon>
        <taxon>Panagrolaimidae</taxon>
        <taxon>Panagrolaimus</taxon>
    </lineage>
</organism>